<reference evidence="4" key="1">
    <citation type="submission" date="2017-06" db="EMBL/GenBank/DDBJ databases">
        <authorList>
            <person name="Zhao X."/>
        </authorList>
    </citation>
    <scope>NUCLEOTIDE SEQUENCE [LARGE SCALE GENOMIC DNA]</scope>
</reference>
<evidence type="ECO:0000313" key="3">
    <source>
        <dbReference type="EMBL" id="ATA65603.1"/>
    </source>
</evidence>
<feature type="domain" description="Tail sheath protein gp29 gp29PR" evidence="2">
    <location>
        <begin position="161"/>
        <end position="379"/>
    </location>
</feature>
<feature type="compositionally biased region" description="Polar residues" evidence="1">
    <location>
        <begin position="1"/>
        <end position="11"/>
    </location>
</feature>
<evidence type="ECO:0000313" key="4">
    <source>
        <dbReference type="Proteomes" id="UP000223363"/>
    </source>
</evidence>
<dbReference type="EMBL" id="MF285618">
    <property type="protein sequence ID" value="ATA65603.1"/>
    <property type="molecule type" value="Genomic_DNA"/>
</dbReference>
<dbReference type="Proteomes" id="UP000223363">
    <property type="component" value="Segment"/>
</dbReference>
<name>A0A289ZTQ7_9CAUD</name>
<keyword evidence="4" id="KW-1185">Reference proteome</keyword>
<feature type="compositionally biased region" description="Polar residues" evidence="1">
    <location>
        <begin position="19"/>
        <end position="29"/>
    </location>
</feature>
<dbReference type="InterPro" id="IPR048712">
    <property type="entry name" value="Gp29_gp29PR"/>
</dbReference>
<protein>
    <submittedName>
        <fullName evidence="3">Putative tail sheath protein</fullName>
    </submittedName>
</protein>
<gene>
    <name evidence="3" type="ORF">2050HW_00268</name>
</gene>
<dbReference type="Pfam" id="PF20961">
    <property type="entry name" value="phiKZ_gp29PR"/>
    <property type="match status" value="1"/>
</dbReference>
<sequence>MSEQITSSTPNIYYRGTRDTSYQRSTGAPTTLPLHRPLIPFFSRKGPTTPMWIDPNKFEDIFGSEAVDLNSPYATHSTPFVIEARKAGNQFLAMRVEPEDIPDPATLGLSVDWMKKDLPEYKRDEEGRYILDSNGQKQATGTTIPGILMSFHFGAIPVDKDSQQTMYGRREKSDGTLGDDTAGKSQLLPLVDWIARDKSSLGPNTALRIWAPTTQSRQAADSDLQARLKSFLYRFQMLVRENELSSPAILETLSQESSVLVSLGTDTIDRETGIVYDFAERIDERYNDSDPSTWLESPIDKPYLYQANVDMLLKEIQALESAANPAVSDNPDDLYEINLFGAQTVEGVPYHTVQIQPVSEGGTVLSENASFYMVGGGDGTLGNASFNKAVAKILGNLTSNTGINLSNMARYPFNAFWDSGYDLATKQLIPAIIGFRADTWISLCTQDISLPDNTNEEEESIALSLLTRVQQFPDSTDFATPAFRGQIVGQCGDYTGTTRKFRVPLNLDRFAAMCSYAGAANGVLKSENAIDDGANRIVQVVKNVTNLDKSWRVKRRQWASGLVYVEDYDTRSQFYAGQQSFYPEPGSVLKSSMTGLLVANINRFGFDAWRDLSGNGKLSDDQLLERTEKIVTDRGANAFDNRLRYIPHAQITDGDRERGYSWSLRVDFGANHMRTVLDMSSVAYTAEELANG</sequence>
<organism evidence="3 4">
    <name type="scientific">Serratia phage vB_SmaM_ 2050HW</name>
    <dbReference type="NCBI Taxonomy" id="2024252"/>
    <lineage>
        <taxon>Viruses</taxon>
        <taxon>Duplodnaviria</taxon>
        <taxon>Heunggongvirae</taxon>
        <taxon>Uroviricota</taxon>
        <taxon>Caudoviricetes</taxon>
        <taxon>Chimalliviridae</taxon>
        <taxon>Moabitevirus</taxon>
        <taxon>Moabitevirus mv2050HW</taxon>
    </lineage>
</organism>
<accession>A0A289ZTQ7</accession>
<proteinExistence type="predicted"/>
<feature type="region of interest" description="Disordered" evidence="1">
    <location>
        <begin position="1"/>
        <end position="29"/>
    </location>
</feature>
<evidence type="ECO:0000259" key="2">
    <source>
        <dbReference type="Pfam" id="PF20961"/>
    </source>
</evidence>
<evidence type="ECO:0000256" key="1">
    <source>
        <dbReference type="SAM" id="MobiDB-lite"/>
    </source>
</evidence>